<keyword evidence="3" id="KW-0862">Zinc</keyword>
<evidence type="ECO:0000256" key="1">
    <source>
        <dbReference type="ARBA" id="ARBA00022679"/>
    </source>
</evidence>
<keyword evidence="2" id="KW-0520">NAD</keyword>
<dbReference type="GO" id="GO:0017136">
    <property type="term" value="F:histone deacetylase activity, NAD-dependent"/>
    <property type="evidence" value="ECO:0007669"/>
    <property type="project" value="TreeGrafter"/>
</dbReference>
<keyword evidence="3" id="KW-0479">Metal-binding</keyword>
<accession>A0AAV2R5U4</accession>
<dbReference type="SUPFAM" id="SSF52467">
    <property type="entry name" value="DHS-like NAD/FAD-binding domain"/>
    <property type="match status" value="1"/>
</dbReference>
<feature type="non-terminal residue" evidence="5">
    <location>
        <position position="290"/>
    </location>
</feature>
<protein>
    <recommendedName>
        <fullName evidence="4">Deacetylase sirtuin-type domain-containing protein</fullName>
    </recommendedName>
</protein>
<feature type="domain" description="Deacetylase sirtuin-type" evidence="4">
    <location>
        <begin position="81"/>
        <end position="290"/>
    </location>
</feature>
<sequence>MVPAIKVVSVRQKHHVFGRCEDQIINPSLKGHHLRCCLQSRYHISHSMSYLFDIPVCVVLSWSQRCSHIAEGYSSLTTVPGPRVDAVLRSAQGFGHEIETKYLATRGQGNVAKFGCPTIQTPGTGLYDNLQKYNLPYPEAVFDINYFMMDHKPFCSLAQDLYPGIHYRPNAAHYFLQLLNLEGKLQKVYTQNIDGLERLAGIPNEKLMEAHGTFSTASCTLCGTKHDAIKVKKALFTGEGIIKCESGKCKGKVKPDIVFFGENLPHDFWNFKTEVFFTDMLLVIGTSLEV</sequence>
<evidence type="ECO:0000256" key="3">
    <source>
        <dbReference type="PROSITE-ProRule" id="PRU00236"/>
    </source>
</evidence>
<dbReference type="Proteomes" id="UP001497623">
    <property type="component" value="Unassembled WGS sequence"/>
</dbReference>
<evidence type="ECO:0000259" key="4">
    <source>
        <dbReference type="PROSITE" id="PS50305"/>
    </source>
</evidence>
<dbReference type="PANTHER" id="PTHR11085:SF7">
    <property type="entry name" value="NAD-DEPENDENT PROTEIN DEACETYLASE"/>
    <property type="match status" value="1"/>
</dbReference>
<feature type="binding site" evidence="3">
    <location>
        <position position="244"/>
    </location>
    <ligand>
        <name>Zn(2+)</name>
        <dbReference type="ChEBI" id="CHEBI:29105"/>
    </ligand>
</feature>
<dbReference type="InterPro" id="IPR050134">
    <property type="entry name" value="NAD-dep_sirtuin_deacylases"/>
</dbReference>
<dbReference type="Pfam" id="PF02146">
    <property type="entry name" value="SIR2"/>
    <property type="match status" value="1"/>
</dbReference>
<dbReference type="PANTHER" id="PTHR11085">
    <property type="entry name" value="NAD-DEPENDENT PROTEIN DEACYLASE SIRTUIN-5, MITOCHONDRIAL-RELATED"/>
    <property type="match status" value="1"/>
</dbReference>
<feature type="binding site" evidence="3">
    <location>
        <position position="249"/>
    </location>
    <ligand>
        <name>Zn(2+)</name>
        <dbReference type="ChEBI" id="CHEBI:29105"/>
    </ligand>
</feature>
<dbReference type="AlphaFoldDB" id="A0AAV2R5U4"/>
<feature type="active site" description="Proton acceptor" evidence="3">
    <location>
        <position position="211"/>
    </location>
</feature>
<proteinExistence type="predicted"/>
<feature type="binding site" evidence="3">
    <location>
        <position position="219"/>
    </location>
    <ligand>
        <name>Zn(2+)</name>
        <dbReference type="ChEBI" id="CHEBI:29105"/>
    </ligand>
</feature>
<dbReference type="EMBL" id="CAXKWB010015229">
    <property type="protein sequence ID" value="CAL4113047.1"/>
    <property type="molecule type" value="Genomic_DNA"/>
</dbReference>
<comment type="caution">
    <text evidence="5">The sequence shown here is derived from an EMBL/GenBank/DDBJ whole genome shotgun (WGS) entry which is preliminary data.</text>
</comment>
<organism evidence="5 6">
    <name type="scientific">Meganyctiphanes norvegica</name>
    <name type="common">Northern krill</name>
    <name type="synonym">Thysanopoda norvegica</name>
    <dbReference type="NCBI Taxonomy" id="48144"/>
    <lineage>
        <taxon>Eukaryota</taxon>
        <taxon>Metazoa</taxon>
        <taxon>Ecdysozoa</taxon>
        <taxon>Arthropoda</taxon>
        <taxon>Crustacea</taxon>
        <taxon>Multicrustacea</taxon>
        <taxon>Malacostraca</taxon>
        <taxon>Eumalacostraca</taxon>
        <taxon>Eucarida</taxon>
        <taxon>Euphausiacea</taxon>
        <taxon>Euphausiidae</taxon>
        <taxon>Meganyctiphanes</taxon>
    </lineage>
</organism>
<name>A0AAV2R5U4_MEGNR</name>
<dbReference type="InterPro" id="IPR029035">
    <property type="entry name" value="DHS-like_NAD/FAD-binding_dom"/>
</dbReference>
<evidence type="ECO:0000313" key="5">
    <source>
        <dbReference type="EMBL" id="CAL4113047.1"/>
    </source>
</evidence>
<dbReference type="GO" id="GO:0046872">
    <property type="term" value="F:metal ion binding"/>
    <property type="evidence" value="ECO:0007669"/>
    <property type="project" value="UniProtKB-KW"/>
</dbReference>
<gene>
    <name evidence="5" type="ORF">MNOR_LOCUS20028</name>
</gene>
<dbReference type="InterPro" id="IPR003000">
    <property type="entry name" value="Sirtuin"/>
</dbReference>
<keyword evidence="1" id="KW-0808">Transferase</keyword>
<dbReference type="Gene3D" id="3.40.50.1220">
    <property type="entry name" value="TPP-binding domain"/>
    <property type="match status" value="1"/>
</dbReference>
<dbReference type="InterPro" id="IPR026591">
    <property type="entry name" value="Sirtuin_cat_small_dom_sf"/>
</dbReference>
<keyword evidence="6" id="KW-1185">Reference proteome</keyword>
<dbReference type="Gene3D" id="3.30.1600.10">
    <property type="entry name" value="SIR2/SIRT2 'Small Domain"/>
    <property type="match status" value="1"/>
</dbReference>
<feature type="binding site" evidence="3">
    <location>
        <position position="222"/>
    </location>
    <ligand>
        <name>Zn(2+)</name>
        <dbReference type="ChEBI" id="CHEBI:29105"/>
    </ligand>
</feature>
<dbReference type="InterPro" id="IPR026590">
    <property type="entry name" value="Ssirtuin_cat_dom"/>
</dbReference>
<dbReference type="GO" id="GO:0005634">
    <property type="term" value="C:nucleus"/>
    <property type="evidence" value="ECO:0007669"/>
    <property type="project" value="TreeGrafter"/>
</dbReference>
<dbReference type="PROSITE" id="PS50305">
    <property type="entry name" value="SIRTUIN"/>
    <property type="match status" value="1"/>
</dbReference>
<reference evidence="5 6" key="1">
    <citation type="submission" date="2024-05" db="EMBL/GenBank/DDBJ databases">
        <authorList>
            <person name="Wallberg A."/>
        </authorList>
    </citation>
    <scope>NUCLEOTIDE SEQUENCE [LARGE SCALE GENOMIC DNA]</scope>
</reference>
<evidence type="ECO:0000256" key="2">
    <source>
        <dbReference type="ARBA" id="ARBA00023027"/>
    </source>
</evidence>
<dbReference type="GO" id="GO:0070403">
    <property type="term" value="F:NAD+ binding"/>
    <property type="evidence" value="ECO:0007669"/>
    <property type="project" value="InterPro"/>
</dbReference>
<evidence type="ECO:0000313" key="6">
    <source>
        <dbReference type="Proteomes" id="UP001497623"/>
    </source>
</evidence>